<dbReference type="InterPro" id="IPR011005">
    <property type="entry name" value="Dihydropteroate_synth-like_sf"/>
</dbReference>
<dbReference type="InterPro" id="IPR045031">
    <property type="entry name" value="DHP_synth-like"/>
</dbReference>
<dbReference type="Gene3D" id="3.20.20.20">
    <property type="entry name" value="Dihydropteroate synthase-like"/>
    <property type="match status" value="1"/>
</dbReference>
<dbReference type="PATRIC" id="fig|265726.11.peg.507"/>
<dbReference type="PANTHER" id="PTHR20941">
    <property type="entry name" value="FOLATE SYNTHESIS PROTEINS"/>
    <property type="match status" value="1"/>
</dbReference>
<dbReference type="RefSeq" id="WP_046218983.1">
    <property type="nucleotide sequence ID" value="NZ_JWYV01000001.1"/>
</dbReference>
<feature type="domain" description="Pterin-binding" evidence="14">
    <location>
        <begin position="15"/>
        <end position="267"/>
    </location>
</feature>
<evidence type="ECO:0000256" key="12">
    <source>
        <dbReference type="ARBA" id="ARBA00030193"/>
    </source>
</evidence>
<evidence type="ECO:0000256" key="10">
    <source>
        <dbReference type="ARBA" id="ARBA00022842"/>
    </source>
</evidence>
<dbReference type="GO" id="GO:0046656">
    <property type="term" value="P:folic acid biosynthetic process"/>
    <property type="evidence" value="ECO:0007669"/>
    <property type="project" value="UniProtKB-KW"/>
</dbReference>
<keyword evidence="11" id="KW-0289">Folate biosynthesis</keyword>
<comment type="similarity">
    <text evidence="4">Belongs to the DHPS family.</text>
</comment>
<comment type="subunit">
    <text evidence="5">Homodimer.</text>
</comment>
<dbReference type="PANTHER" id="PTHR20941:SF1">
    <property type="entry name" value="FOLIC ACID SYNTHESIS PROTEIN FOL1"/>
    <property type="match status" value="1"/>
</dbReference>
<dbReference type="GO" id="GO:0004156">
    <property type="term" value="F:dihydropteroate synthase activity"/>
    <property type="evidence" value="ECO:0007669"/>
    <property type="project" value="UniProtKB-EC"/>
</dbReference>
<comment type="cofactor">
    <cofactor evidence="2">
        <name>Mg(2+)</name>
        <dbReference type="ChEBI" id="CHEBI:18420"/>
    </cofactor>
</comment>
<accession>A0A0F5VJJ1</accession>
<dbReference type="CDD" id="cd00739">
    <property type="entry name" value="DHPS"/>
    <property type="match status" value="1"/>
</dbReference>
<comment type="function">
    <text evidence="13">Catalyzes the condensation of para-aminobenzoate (pABA) with 6-hydroxymethyl-7,8-dihydropterin diphosphate (DHPt-PP) to form 7,8-dihydropteroate (H2Pte), the immediate precursor of folate derivatives.</text>
</comment>
<evidence type="ECO:0000256" key="9">
    <source>
        <dbReference type="ARBA" id="ARBA00022723"/>
    </source>
</evidence>
<sequence>MLLKSKEKTLDLSYPHTMGVLNFTPDSFSDGGKYNQLDQALRHVEDMLAVGTSIIDIGGESTRPGAAEVSVAEELDRVVPIVEAIAQRFDCWISVDTSKAQVMTETVNAGADLINDIRALLEPGAMAAAAAADVPICLMHMQGQPRTMQHQPHYDDLLSDVGTFLSERIHACEKAGIHREKLLLDPGYGFGKTLEHNYQLLAHLEQFHQFGLPLLVGMSRKSMICKLLNKTPAEALAGSLACAAIAAMKGAQIIRVHDTRETQDVLAVCRMTLEQENKALGAKING</sequence>
<comment type="caution">
    <text evidence="15">The sequence shown here is derived from an EMBL/GenBank/DDBJ whole genome shotgun (WGS) entry which is preliminary data.</text>
</comment>
<name>A0A0F5VJJ1_9GAMM</name>
<dbReference type="AlphaFoldDB" id="A0A0F5VJJ1"/>
<evidence type="ECO:0000256" key="13">
    <source>
        <dbReference type="ARBA" id="ARBA00053449"/>
    </source>
</evidence>
<dbReference type="EMBL" id="JWYV01000001">
    <property type="protein sequence ID" value="KKD01655.1"/>
    <property type="molecule type" value="Genomic_DNA"/>
</dbReference>
<evidence type="ECO:0000259" key="14">
    <source>
        <dbReference type="PROSITE" id="PS50972"/>
    </source>
</evidence>
<dbReference type="GO" id="GO:0005829">
    <property type="term" value="C:cytosol"/>
    <property type="evidence" value="ECO:0007669"/>
    <property type="project" value="TreeGrafter"/>
</dbReference>
<evidence type="ECO:0000313" key="16">
    <source>
        <dbReference type="Proteomes" id="UP000033633"/>
    </source>
</evidence>
<dbReference type="Proteomes" id="UP000033633">
    <property type="component" value="Unassembled WGS sequence"/>
</dbReference>
<evidence type="ECO:0000256" key="11">
    <source>
        <dbReference type="ARBA" id="ARBA00022909"/>
    </source>
</evidence>
<dbReference type="EC" id="2.5.1.15" evidence="6"/>
<comment type="catalytic activity">
    <reaction evidence="1">
        <text>(7,8-dihydropterin-6-yl)methyl diphosphate + 4-aminobenzoate = 7,8-dihydropteroate + diphosphate</text>
        <dbReference type="Rhea" id="RHEA:19949"/>
        <dbReference type="ChEBI" id="CHEBI:17836"/>
        <dbReference type="ChEBI" id="CHEBI:17839"/>
        <dbReference type="ChEBI" id="CHEBI:33019"/>
        <dbReference type="ChEBI" id="CHEBI:72950"/>
        <dbReference type="EC" id="2.5.1.15"/>
    </reaction>
</comment>
<dbReference type="InterPro" id="IPR006390">
    <property type="entry name" value="DHP_synth_dom"/>
</dbReference>
<proteinExistence type="inferred from homology"/>
<gene>
    <name evidence="15" type="primary">folP</name>
    <name evidence="15" type="ORF">KY46_02355</name>
</gene>
<dbReference type="GO" id="GO:0046654">
    <property type="term" value="P:tetrahydrofolate biosynthetic process"/>
    <property type="evidence" value="ECO:0007669"/>
    <property type="project" value="TreeGrafter"/>
</dbReference>
<protein>
    <recommendedName>
        <fullName evidence="7">Dihydropteroate synthase</fullName>
        <ecNumber evidence="6">2.5.1.15</ecNumber>
    </recommendedName>
    <alternativeName>
        <fullName evidence="12">Dihydropteroate pyrophosphorylase</fullName>
    </alternativeName>
</protein>
<dbReference type="NCBIfam" id="NF008625">
    <property type="entry name" value="PRK11613.1"/>
    <property type="match status" value="1"/>
</dbReference>
<evidence type="ECO:0000256" key="8">
    <source>
        <dbReference type="ARBA" id="ARBA00022679"/>
    </source>
</evidence>
<dbReference type="OrthoDB" id="9811744at2"/>
<evidence type="ECO:0000256" key="5">
    <source>
        <dbReference type="ARBA" id="ARBA00011738"/>
    </source>
</evidence>
<dbReference type="PROSITE" id="PS50972">
    <property type="entry name" value="PTERIN_BINDING"/>
    <property type="match status" value="1"/>
</dbReference>
<evidence type="ECO:0000313" key="15">
    <source>
        <dbReference type="EMBL" id="KKD01655.1"/>
    </source>
</evidence>
<dbReference type="FunFam" id="3.20.20.20:FF:000004">
    <property type="entry name" value="Dihydropteroate synthase"/>
    <property type="match status" value="1"/>
</dbReference>
<keyword evidence="9" id="KW-0479">Metal-binding</keyword>
<keyword evidence="16" id="KW-1185">Reference proteome</keyword>
<keyword evidence="10" id="KW-0460">Magnesium</keyword>
<evidence type="ECO:0000256" key="6">
    <source>
        <dbReference type="ARBA" id="ARBA00012458"/>
    </source>
</evidence>
<evidence type="ECO:0000256" key="2">
    <source>
        <dbReference type="ARBA" id="ARBA00001946"/>
    </source>
</evidence>
<dbReference type="Pfam" id="PF00809">
    <property type="entry name" value="Pterin_bind"/>
    <property type="match status" value="1"/>
</dbReference>
<dbReference type="STRING" id="265726.KY46_02355"/>
<evidence type="ECO:0000256" key="4">
    <source>
        <dbReference type="ARBA" id="ARBA00009503"/>
    </source>
</evidence>
<dbReference type="InterPro" id="IPR000489">
    <property type="entry name" value="Pterin-binding_dom"/>
</dbReference>
<evidence type="ECO:0000256" key="3">
    <source>
        <dbReference type="ARBA" id="ARBA00004763"/>
    </source>
</evidence>
<reference evidence="15 16" key="1">
    <citation type="submission" date="2014-12" db="EMBL/GenBank/DDBJ databases">
        <title>Mercury Reductase activity and rhizosphere competence traits in the genome of root associated Photobacterium halotolerans MELD1.</title>
        <authorList>
            <person name="Mathew D.C."/>
            <person name="Huang C.-C."/>
        </authorList>
    </citation>
    <scope>NUCLEOTIDE SEQUENCE [LARGE SCALE GENOMIC DNA]</scope>
    <source>
        <strain evidence="15 16">MELD1</strain>
    </source>
</reference>
<dbReference type="NCBIfam" id="TIGR01496">
    <property type="entry name" value="DHPS"/>
    <property type="match status" value="1"/>
</dbReference>
<dbReference type="SUPFAM" id="SSF51717">
    <property type="entry name" value="Dihydropteroate synthetase-like"/>
    <property type="match status" value="1"/>
</dbReference>
<dbReference type="InterPro" id="IPR058146">
    <property type="entry name" value="DHPS"/>
</dbReference>
<dbReference type="GO" id="GO:0046872">
    <property type="term" value="F:metal ion binding"/>
    <property type="evidence" value="ECO:0007669"/>
    <property type="project" value="UniProtKB-KW"/>
</dbReference>
<comment type="pathway">
    <text evidence="3">Cofactor biosynthesis; tetrahydrofolate biosynthesis; 7,8-dihydrofolate from 2-amino-4-hydroxy-6-hydroxymethyl-7,8-dihydropteridine diphosphate and 4-aminobenzoate: step 1/2.</text>
</comment>
<evidence type="ECO:0000256" key="1">
    <source>
        <dbReference type="ARBA" id="ARBA00000012"/>
    </source>
</evidence>
<organism evidence="15 16">
    <name type="scientific">Photobacterium halotolerans</name>
    <dbReference type="NCBI Taxonomy" id="265726"/>
    <lineage>
        <taxon>Bacteria</taxon>
        <taxon>Pseudomonadati</taxon>
        <taxon>Pseudomonadota</taxon>
        <taxon>Gammaproteobacteria</taxon>
        <taxon>Vibrionales</taxon>
        <taxon>Vibrionaceae</taxon>
        <taxon>Photobacterium</taxon>
    </lineage>
</organism>
<keyword evidence="8 15" id="KW-0808">Transferase</keyword>
<evidence type="ECO:0000256" key="7">
    <source>
        <dbReference type="ARBA" id="ARBA00016919"/>
    </source>
</evidence>